<protein>
    <recommendedName>
        <fullName evidence="4">Glycosyl transferase family 1 domain-containing protein</fullName>
    </recommendedName>
</protein>
<sequence length="432" mass="49518">MNSPETNILVISNNAFSETGNNGKTLAAVFSGLKNVNVAQLYFKNEQPSSNVTELYFRVTDKDMLNSFFSLKKRAGDIVNTAAVRNNEVAADSNDVSASISRNQLTRIFREIIWKKKSWKNDKLFSWIDSFNPNIIFFCAGDSEFAYDIVKVVQERYKTRLCTYITDDYILPRENKSLLFELRRKRIKRAMGRTIEKSDLLFVISDKMNTVYETIFGKKSIVLKNMSESLLIEGNMEPKQTNKEFSFVYAGGLHFNRDKSLMELASVLDKYNTDDKNQKKAKLHLYTKNTIDENDFARLTGFESVEYHGFVSSDELKLVLNRCDVPVHVEAFDKESVESTRLSLSTKIPEYMSLNKPILAIGPAELASISYLTSIACCVTDIDDLESEVGLLLSNQETRDRFAKKSFLQYKEEYNIEKFEKRMSELFGSLLL</sequence>
<evidence type="ECO:0008006" key="4">
    <source>
        <dbReference type="Google" id="ProtNLM"/>
    </source>
</evidence>
<dbReference type="Proteomes" id="UP000195141">
    <property type="component" value="Chromosome"/>
</dbReference>
<dbReference type="EMBL" id="CP147247">
    <property type="protein sequence ID" value="WYJ90276.1"/>
    <property type="molecule type" value="Genomic_DNA"/>
</dbReference>
<dbReference type="SUPFAM" id="SSF53756">
    <property type="entry name" value="UDP-Glycosyltransferase/glycogen phosphorylase"/>
    <property type="match status" value="1"/>
</dbReference>
<name>A0A242K6C0_9ENTE</name>
<keyword evidence="3" id="KW-1185">Reference proteome</keyword>
<accession>A0A242K6C0</accession>
<reference evidence="1" key="1">
    <citation type="submission" date="2017-05" db="EMBL/GenBank/DDBJ databases">
        <title>The Genome Sequence of Enterococcus sp. 9E7_DIV0242.</title>
        <authorList>
            <consortium name="The Broad Institute Genomics Platform"/>
            <consortium name="The Broad Institute Genomic Center for Infectious Diseases"/>
            <person name="Earl A."/>
            <person name="Manson A."/>
            <person name="Schwartman J."/>
            <person name="Gilmore M."/>
            <person name="Abouelleil A."/>
            <person name="Cao P."/>
            <person name="Chapman S."/>
            <person name="Cusick C."/>
            <person name="Shea T."/>
            <person name="Young S."/>
            <person name="Neafsey D."/>
            <person name="Nusbaum C."/>
            <person name="Birren B."/>
        </authorList>
    </citation>
    <scope>NUCLEOTIDE SEQUENCE [LARGE SCALE GENOMIC DNA]</scope>
    <source>
        <strain evidence="1">9E7_DIV0242</strain>
    </source>
</reference>
<dbReference type="Gene3D" id="3.40.50.2000">
    <property type="entry name" value="Glycogen Phosphorylase B"/>
    <property type="match status" value="1"/>
</dbReference>
<dbReference type="EMBL" id="NGMM01000004">
    <property type="protein sequence ID" value="OTP14694.1"/>
    <property type="molecule type" value="Genomic_DNA"/>
</dbReference>
<evidence type="ECO:0000313" key="1">
    <source>
        <dbReference type="EMBL" id="OTP14694.1"/>
    </source>
</evidence>
<proteinExistence type="predicted"/>
<gene>
    <name evidence="2" type="ORF">A5888_002033</name>
    <name evidence="1" type="ORF">A5888_002795</name>
</gene>
<organism evidence="1">
    <name type="scientific">Candidatus Enterococcus clewellii</name>
    <dbReference type="NCBI Taxonomy" id="1834193"/>
    <lineage>
        <taxon>Bacteria</taxon>
        <taxon>Bacillati</taxon>
        <taxon>Bacillota</taxon>
        <taxon>Bacilli</taxon>
        <taxon>Lactobacillales</taxon>
        <taxon>Enterococcaceae</taxon>
        <taxon>Enterococcus</taxon>
    </lineage>
</organism>
<evidence type="ECO:0000313" key="3">
    <source>
        <dbReference type="Proteomes" id="UP000195141"/>
    </source>
</evidence>
<reference evidence="2" key="2">
    <citation type="submission" date="2017-05" db="EMBL/GenBank/DDBJ databases">
        <authorList>
            <consortium name="The Broad Institute Genomics Platform"/>
            <consortium name="The Broad Institute Genomic Center for Infectious Diseases"/>
            <person name="Earl A."/>
            <person name="Manson A."/>
            <person name="Schwartman J."/>
            <person name="Gilmore M."/>
            <person name="Abouelleil A."/>
            <person name="Cao P."/>
            <person name="Chapman S."/>
            <person name="Cusick C."/>
            <person name="Shea T."/>
            <person name="Young S."/>
            <person name="Neafsey D."/>
            <person name="Nusbaum C."/>
            <person name="Birren B."/>
        </authorList>
    </citation>
    <scope>NUCLEOTIDE SEQUENCE</scope>
    <source>
        <strain evidence="2">9E7_DIV0242</strain>
    </source>
</reference>
<dbReference type="AlphaFoldDB" id="A0A242K6C0"/>
<dbReference type="RefSeq" id="WP_086349816.1">
    <property type="nucleotide sequence ID" value="NZ_CP147247.1"/>
</dbReference>
<reference evidence="2" key="3">
    <citation type="submission" date="2024-03" db="EMBL/GenBank/DDBJ databases">
        <title>The Genome Sequence of Enterococcus sp. DIV0242b.</title>
        <authorList>
            <consortium name="The Broad Institute Genomics Platform"/>
            <consortium name="The Broad Institute Microbial Omics Core"/>
            <consortium name="The Broad Institute Genomic Center for Infectious Diseases"/>
            <person name="Earl A."/>
            <person name="Manson A."/>
            <person name="Gilmore M."/>
            <person name="Schwartman J."/>
            <person name="Shea T."/>
            <person name="Abouelleil A."/>
            <person name="Cao P."/>
            <person name="Chapman S."/>
            <person name="Cusick C."/>
            <person name="Young S."/>
            <person name="Neafsey D."/>
            <person name="Nusbaum C."/>
            <person name="Birren B."/>
        </authorList>
    </citation>
    <scope>NUCLEOTIDE SEQUENCE</scope>
    <source>
        <strain evidence="2">9E7_DIV0242</strain>
    </source>
</reference>
<dbReference type="OrthoDB" id="2022569at2"/>
<evidence type="ECO:0000313" key="2">
    <source>
        <dbReference type="EMBL" id="WYJ90276.1"/>
    </source>
</evidence>